<accession>I4C6K4</accession>
<dbReference type="AlphaFoldDB" id="I4C6K4"/>
<dbReference type="EMBL" id="CP003360">
    <property type="protein sequence ID" value="AFM25195.1"/>
    <property type="molecule type" value="Genomic_DNA"/>
</dbReference>
<dbReference type="HOGENOM" id="CLU_097039_0_2_7"/>
<evidence type="ECO:0000313" key="2">
    <source>
        <dbReference type="Proteomes" id="UP000006055"/>
    </source>
</evidence>
<evidence type="ECO:0008006" key="3">
    <source>
        <dbReference type="Google" id="ProtNLM"/>
    </source>
</evidence>
<dbReference type="Pfam" id="PF02643">
    <property type="entry name" value="DUF192"/>
    <property type="match status" value="1"/>
</dbReference>
<reference evidence="2" key="1">
    <citation type="submission" date="2012-06" db="EMBL/GenBank/DDBJ databases">
        <title>Complete sequence of chromosome of Desulfomonile tiedjei DSM 6799.</title>
        <authorList>
            <person name="Lucas S."/>
            <person name="Copeland A."/>
            <person name="Lapidus A."/>
            <person name="Glavina del Rio T."/>
            <person name="Dalin E."/>
            <person name="Tice H."/>
            <person name="Bruce D."/>
            <person name="Goodwin L."/>
            <person name="Pitluck S."/>
            <person name="Peters L."/>
            <person name="Ovchinnikova G."/>
            <person name="Zeytun A."/>
            <person name="Lu M."/>
            <person name="Kyrpides N."/>
            <person name="Mavromatis K."/>
            <person name="Ivanova N."/>
            <person name="Brettin T."/>
            <person name="Detter J.C."/>
            <person name="Han C."/>
            <person name="Larimer F."/>
            <person name="Land M."/>
            <person name="Hauser L."/>
            <person name="Markowitz V."/>
            <person name="Cheng J.-F."/>
            <person name="Hugenholtz P."/>
            <person name="Woyke T."/>
            <person name="Wu D."/>
            <person name="Spring S."/>
            <person name="Schroeder M."/>
            <person name="Brambilla E."/>
            <person name="Klenk H.-P."/>
            <person name="Eisen J.A."/>
        </authorList>
    </citation>
    <scope>NUCLEOTIDE SEQUENCE [LARGE SCALE GENOMIC DNA]</scope>
    <source>
        <strain evidence="2">ATCC 49306 / DSM 6799 / DCB-1</strain>
    </source>
</reference>
<dbReference type="Gene3D" id="2.60.120.1140">
    <property type="entry name" value="Protein of unknown function DUF192"/>
    <property type="match status" value="1"/>
</dbReference>
<sequence length="157" mass="17453">MKSYSGCLMYFAPGLAVLAFVLLYLCSFPNVSAESSSPKMATIDFNGKTIRAVIADTPKSRIQGLLGWSSIEEHTGMLLDFLTDSTGAIHMEGMKFPIDALWIDSTGEIRTVYDSIQPDKGLIYPSIFPCRYCLEVQAGFCKKYDIKIGRKVQFRAD</sequence>
<dbReference type="PANTHER" id="PTHR37953">
    <property type="entry name" value="UPF0127 PROTEIN MJ1496"/>
    <property type="match status" value="1"/>
</dbReference>
<evidence type="ECO:0000313" key="1">
    <source>
        <dbReference type="EMBL" id="AFM25195.1"/>
    </source>
</evidence>
<protein>
    <recommendedName>
        <fullName evidence="3">DUF192 domain-containing protein</fullName>
    </recommendedName>
</protein>
<dbReference type="InterPro" id="IPR003795">
    <property type="entry name" value="DUF192"/>
</dbReference>
<dbReference type="RefSeq" id="WP_014810337.1">
    <property type="nucleotide sequence ID" value="NC_018025.1"/>
</dbReference>
<proteinExistence type="predicted"/>
<dbReference type="OrthoDB" id="5526466at2"/>
<dbReference type="eggNOG" id="COG1430">
    <property type="taxonomic scope" value="Bacteria"/>
</dbReference>
<organism evidence="1 2">
    <name type="scientific">Desulfomonile tiedjei (strain ATCC 49306 / DSM 6799 / DCB-1)</name>
    <dbReference type="NCBI Taxonomy" id="706587"/>
    <lineage>
        <taxon>Bacteria</taxon>
        <taxon>Pseudomonadati</taxon>
        <taxon>Thermodesulfobacteriota</taxon>
        <taxon>Desulfomonilia</taxon>
        <taxon>Desulfomonilales</taxon>
        <taxon>Desulfomonilaceae</taxon>
        <taxon>Desulfomonile</taxon>
    </lineage>
</organism>
<dbReference type="Proteomes" id="UP000006055">
    <property type="component" value="Chromosome"/>
</dbReference>
<dbReference type="KEGG" id="dti:Desti_2515"/>
<dbReference type="InterPro" id="IPR038695">
    <property type="entry name" value="Saro_0823-like_sf"/>
</dbReference>
<gene>
    <name evidence="1" type="ordered locus">Desti_2515</name>
</gene>
<dbReference type="STRING" id="706587.Desti_2515"/>
<keyword evidence="2" id="KW-1185">Reference proteome</keyword>
<name>I4C6K4_DESTA</name>
<dbReference type="PANTHER" id="PTHR37953:SF1">
    <property type="entry name" value="UPF0127 PROTEIN MJ1496"/>
    <property type="match status" value="1"/>
</dbReference>